<dbReference type="InterPro" id="IPR036703">
    <property type="entry name" value="MOB_kinase_act_sf"/>
</dbReference>
<accession>A0A9W8EEX2</accession>
<protein>
    <recommendedName>
        <fullName evidence="4">Tubulin-specific chaperone A</fullName>
    </recommendedName>
    <alternativeName>
        <fullName evidence="9">Tubulin-folding cofactor A</fullName>
    </alternativeName>
</protein>
<dbReference type="EMBL" id="JANBQB010000035">
    <property type="protein sequence ID" value="KAJ1983944.1"/>
    <property type="molecule type" value="Genomic_DNA"/>
</dbReference>
<dbReference type="GO" id="GO:0048487">
    <property type="term" value="F:beta-tubulin binding"/>
    <property type="evidence" value="ECO:0007669"/>
    <property type="project" value="InterPro"/>
</dbReference>
<keyword evidence="10" id="KW-0479">Metal-binding</keyword>
<evidence type="ECO:0000256" key="8">
    <source>
        <dbReference type="ARBA" id="ARBA00023212"/>
    </source>
</evidence>
<proteinExistence type="inferred from homology"/>
<comment type="caution">
    <text evidence="11">The sequence shown here is derived from an EMBL/GenBank/DDBJ whole genome shotgun (WGS) entry which is preliminary data.</text>
</comment>
<feature type="binding site" evidence="10">
    <location>
        <position position="268"/>
    </location>
    <ligand>
        <name>Zn(2+)</name>
        <dbReference type="ChEBI" id="CHEBI:29105"/>
    </ligand>
</feature>
<keyword evidence="8" id="KW-0206">Cytoskeleton</keyword>
<keyword evidence="5" id="KW-0963">Cytoplasm</keyword>
<reference evidence="11" key="1">
    <citation type="submission" date="2022-07" db="EMBL/GenBank/DDBJ databases">
        <title>Phylogenomic reconstructions and comparative analyses of Kickxellomycotina fungi.</title>
        <authorList>
            <person name="Reynolds N.K."/>
            <person name="Stajich J.E."/>
            <person name="Barry K."/>
            <person name="Grigoriev I.V."/>
            <person name="Crous P."/>
            <person name="Smith M.E."/>
        </authorList>
    </citation>
    <scope>NUCLEOTIDE SEQUENCE</scope>
    <source>
        <strain evidence="11">RSA 567</strain>
    </source>
</reference>
<evidence type="ECO:0000256" key="5">
    <source>
        <dbReference type="ARBA" id="ARBA00022490"/>
    </source>
</evidence>
<dbReference type="SUPFAM" id="SSF46988">
    <property type="entry name" value="Tubulin chaperone cofactor A"/>
    <property type="match status" value="1"/>
</dbReference>
<dbReference type="GO" id="GO:0007023">
    <property type="term" value="P:post-chaperonin tubulin folding pathway"/>
    <property type="evidence" value="ECO:0007669"/>
    <property type="project" value="InterPro"/>
</dbReference>
<dbReference type="GO" id="GO:0007021">
    <property type="term" value="P:tubulin complex assembly"/>
    <property type="evidence" value="ECO:0007669"/>
    <property type="project" value="InterPro"/>
</dbReference>
<evidence type="ECO:0000256" key="4">
    <source>
        <dbReference type="ARBA" id="ARBA00015002"/>
    </source>
</evidence>
<gene>
    <name evidence="11" type="primary">MOB2</name>
    <name evidence="11" type="ORF">H4R34_000956</name>
</gene>
<dbReference type="InterPro" id="IPR004226">
    <property type="entry name" value="TBCA"/>
</dbReference>
<evidence type="ECO:0000256" key="9">
    <source>
        <dbReference type="ARBA" id="ARBA00030183"/>
    </source>
</evidence>
<sequence>MSLRELKIKTSSLKRVIKDEQYYLKDAADQEKHIEKLRADGADEYVIKKQIEVLDETRNMLPSCKDRIARAVQDLKALVDSNNPAFDGTEELASAKDALASITYDSKLASKTKSKRTSVGDLSRTSSGGYDQSPLFLLPSLATTSLLKGRLQPLVKLPECVDKDEWLASSIFEFFEYINLFYGAISNFCNPKDCPTMSAGSHDYTWSDAHRRHVKLPAPQYIDYVMTWIQNCLDDESVFPTKAGNAFPKDFDHTIRTICRQLVRVFAHIFYTHYDKLVHLNAERHFNSLFAHFYAFCREFDLLDKKDTAPLQELIALLETNNVF</sequence>
<dbReference type="InterPro" id="IPR005301">
    <property type="entry name" value="MOB_kinase_act_fam"/>
</dbReference>
<evidence type="ECO:0000256" key="2">
    <source>
        <dbReference type="ARBA" id="ARBA00004245"/>
    </source>
</evidence>
<evidence type="ECO:0000256" key="7">
    <source>
        <dbReference type="ARBA" id="ARBA00023186"/>
    </source>
</evidence>
<comment type="similarity">
    <text evidence="3">Belongs to the TBCA family.</text>
</comment>
<evidence type="ECO:0000256" key="1">
    <source>
        <dbReference type="ARBA" id="ARBA00003046"/>
    </source>
</evidence>
<feature type="binding site" evidence="10">
    <location>
        <position position="189"/>
    </location>
    <ligand>
        <name>Zn(2+)</name>
        <dbReference type="ChEBI" id="CHEBI:29105"/>
    </ligand>
</feature>
<dbReference type="SUPFAM" id="SSF101152">
    <property type="entry name" value="Mob1/phocein"/>
    <property type="match status" value="1"/>
</dbReference>
<keyword evidence="7" id="KW-0143">Chaperone</keyword>
<dbReference type="Gene3D" id="1.20.140.30">
    <property type="entry name" value="MOB kinase activator"/>
    <property type="match status" value="1"/>
</dbReference>
<dbReference type="PANTHER" id="PTHR22599">
    <property type="entry name" value="MPS ONE BINDER KINASE ACTIVATOR-LIKE MOB"/>
    <property type="match status" value="1"/>
</dbReference>
<organism evidence="11 12">
    <name type="scientific">Dimargaris verticillata</name>
    <dbReference type="NCBI Taxonomy" id="2761393"/>
    <lineage>
        <taxon>Eukaryota</taxon>
        <taxon>Fungi</taxon>
        <taxon>Fungi incertae sedis</taxon>
        <taxon>Zoopagomycota</taxon>
        <taxon>Kickxellomycotina</taxon>
        <taxon>Dimargaritomycetes</taxon>
        <taxon>Dimargaritales</taxon>
        <taxon>Dimargaritaceae</taxon>
        <taxon>Dimargaris</taxon>
    </lineage>
</organism>
<dbReference type="Gene3D" id="1.20.58.90">
    <property type="match status" value="1"/>
</dbReference>
<dbReference type="FunFam" id="1.20.58.90:FF:000010">
    <property type="entry name" value="Tubulin-specific chaperone A"/>
    <property type="match status" value="1"/>
</dbReference>
<dbReference type="InterPro" id="IPR036126">
    <property type="entry name" value="TBCA_sf"/>
</dbReference>
<feature type="binding site" evidence="10">
    <location>
        <position position="273"/>
    </location>
    <ligand>
        <name>Zn(2+)</name>
        <dbReference type="ChEBI" id="CHEBI:29105"/>
    </ligand>
</feature>
<dbReference type="Pfam" id="PF03637">
    <property type="entry name" value="Mob1_phocein"/>
    <property type="match status" value="1"/>
</dbReference>
<dbReference type="Pfam" id="PF02970">
    <property type="entry name" value="TBCA"/>
    <property type="match status" value="1"/>
</dbReference>
<dbReference type="AlphaFoldDB" id="A0A9W8EEX2"/>
<dbReference type="OrthoDB" id="8170117at2759"/>
<dbReference type="Proteomes" id="UP001151582">
    <property type="component" value="Unassembled WGS sequence"/>
</dbReference>
<dbReference type="GO" id="GO:0005874">
    <property type="term" value="C:microtubule"/>
    <property type="evidence" value="ECO:0007669"/>
    <property type="project" value="UniProtKB-KW"/>
</dbReference>
<comment type="subcellular location">
    <subcellularLocation>
        <location evidence="2">Cytoplasm</location>
        <location evidence="2">Cytoskeleton</location>
    </subcellularLocation>
</comment>
<evidence type="ECO:0000313" key="11">
    <source>
        <dbReference type="EMBL" id="KAJ1983944.1"/>
    </source>
</evidence>
<keyword evidence="12" id="KW-1185">Reference proteome</keyword>
<name>A0A9W8EEX2_9FUNG</name>
<feature type="binding site" evidence="10">
    <location>
        <position position="194"/>
    </location>
    <ligand>
        <name>Zn(2+)</name>
        <dbReference type="ChEBI" id="CHEBI:29105"/>
    </ligand>
</feature>
<evidence type="ECO:0000256" key="6">
    <source>
        <dbReference type="ARBA" id="ARBA00022701"/>
    </source>
</evidence>
<keyword evidence="6" id="KW-0493">Microtubule</keyword>
<evidence type="ECO:0000256" key="3">
    <source>
        <dbReference type="ARBA" id="ARBA00006806"/>
    </source>
</evidence>
<comment type="function">
    <text evidence="1">Tubulin-folding protein; involved in the early step of the tubulin folding pathway.</text>
</comment>
<dbReference type="SMART" id="SM01388">
    <property type="entry name" value="Mob1_phocein"/>
    <property type="match status" value="1"/>
</dbReference>
<evidence type="ECO:0000256" key="10">
    <source>
        <dbReference type="PIRSR" id="PIRSR605301-1"/>
    </source>
</evidence>
<keyword evidence="10" id="KW-0862">Zinc</keyword>
<evidence type="ECO:0000313" key="12">
    <source>
        <dbReference type="Proteomes" id="UP001151582"/>
    </source>
</evidence>